<sequence>MLLNKEFRLGYNIEKVVTGRFFPCNKSKNSDILLLNSGEIYLYNGEYVLKDGLLGSDDYIDTLNTCDEAFLKFKLDYNCIGLWKYSIIESDVDFIILIDSSYRLVLLSVKKISVPHCNNCHSCKIGNTDNPFNTNELLFTERFVIKIDSTINLLETYTCNLNISNKYSENTSVNSDNIIFSFDYFTGFIVISLNMYNIIFISPKIMFSGKEYIESIELKLCSRNLIYINQSEYKLSDLVLIGDKLKSKTLLFLLLKKLDTFVPHFQIIIPDWHGTLSNNKILNDNPSYFFIQDNNIKPIMKSIKFELENPNLTIGRSEFSLSNQFSIHGNNKSQLCNNSLHVFHMQSHANNQPVLGEYGHEKYLNKKLILIYDYSYNQIIIIFGNLFPKIDELNGVENGFKNKLYKGIYENSGFKLEERLECESGYEYKEGELEIKYVQINMNLSCGNRILLVDYFYESNNELLKALLLFDNSIVLELSVYFKDDKIVKTEIRDFNSIKMTDDFPDIIAINKCSINDHRLNREYLISSSLGGIKRIKLQEQEQDINDISVSNKNELVDIKNSIIMDDNKVVLVAKKKKWTMLELNDSKYGWMDYTLLKIFEMNSVKIKYLHNFNIKKQGIGNIISFALSENSFLLFYIKPIGYCEIDFIIKCNNTTNYYAKNITDLNISCDNTSSMLITLDVLSIGNNMYLSVTNKGIILSEMLFLTKKEDQNCDYMDNSLSTRSKYIWRIDEFFDELMFVSAIDELTLMLITQEMDVIRLKINLEGMVEVINIMDVRFINIITCFDSKLVLFNSEYGTLSLIGSSENNVYCIFISNGEKKYKVLRLGNNNYCNPLVTSIKIGKKMDNNIYIINNEGNTYIYDINKVLVYIFEETSIEAKKVMYINDFVNLNCESLKFDWKILSNVSEIIETSGIRRINIIICSTLCNIFMEVLEYLDVILYANMKKISVPEFSIYSPIVNNANNNGFYINGITKILHFVNLNMHRSNNYEKNVELDYGLEEFDKMIYLKESKVILLNTIKKTLFELDNNTKNSEDNEYISKLILLNTNGSLIGKINYYCNCKLASELPYKIFPFDGKSGFFQTTINKYKNTVYTRINLLFIHYDNNSEINNGNIMIKYGDCILNYLRVDFIIKHPTFKIFVFISKITFREKTSNNNKFLISLYKLETKNNPGENIDKLVFSSELELVKMSDIEIFDVISVKSAEFIEYDGYNEINNHGILRLGINNNNANKNLIYVNLHINKKDQDCYTFSGKKNTVYNINFNNLKFINKKTVARKLSSKVLIKKRDSFSFIVSLNVGIESKLFIYGISIITNYLYRKNVDMSLFSSNVISLLFKLFDIIIINTKQTNKDQISNKRKSSNNNEQNEYNNGNKVRRKQSSISNFRKENNTSNQSILTLLGNNENNKFINFDLSEIVKSIDNVCINDCFISLYINSCNRCFKWRLFMITVIWWNIIYFNNDCNLKFKNESKIKRLMCPLIPNWFFEVPDSISTTYNNISGKSYIYSNMFKKEVVKEFYNASIIAGSILLDLSF</sequence>
<accession>A0AAV9XTE8</accession>
<evidence type="ECO:0000313" key="2">
    <source>
        <dbReference type="EMBL" id="KAK6587988.1"/>
    </source>
</evidence>
<organism evidence="2 3">
    <name type="scientific">Cryptosporidium xiaoi</name>
    <dbReference type="NCBI Taxonomy" id="659607"/>
    <lineage>
        <taxon>Eukaryota</taxon>
        <taxon>Sar</taxon>
        <taxon>Alveolata</taxon>
        <taxon>Apicomplexa</taxon>
        <taxon>Conoidasida</taxon>
        <taxon>Coccidia</taxon>
        <taxon>Eucoccidiorida</taxon>
        <taxon>Eimeriorina</taxon>
        <taxon>Cryptosporidiidae</taxon>
        <taxon>Cryptosporidium</taxon>
    </lineage>
</organism>
<feature type="region of interest" description="Disordered" evidence="1">
    <location>
        <begin position="1352"/>
        <end position="1376"/>
    </location>
</feature>
<evidence type="ECO:0000256" key="1">
    <source>
        <dbReference type="SAM" id="MobiDB-lite"/>
    </source>
</evidence>
<dbReference type="Proteomes" id="UP001311799">
    <property type="component" value="Unassembled WGS sequence"/>
</dbReference>
<reference evidence="2 3" key="1">
    <citation type="submission" date="2023-10" db="EMBL/GenBank/DDBJ databases">
        <title>Comparative genomics analysis reveals potential genetic determinants of host preference in Cryptosporidium xiaoi.</title>
        <authorList>
            <person name="Xiao L."/>
            <person name="Li J."/>
        </authorList>
    </citation>
    <scope>NUCLEOTIDE SEQUENCE [LARGE SCALE GENOMIC DNA]</scope>
    <source>
        <strain evidence="2 3">52996</strain>
    </source>
</reference>
<evidence type="ECO:0000313" key="3">
    <source>
        <dbReference type="Proteomes" id="UP001311799"/>
    </source>
</evidence>
<protein>
    <recommendedName>
        <fullName evidence="4">Cleavage/polyadenylation specificity factor A subunit C-terminal domain-containing protein</fullName>
    </recommendedName>
</protein>
<name>A0AAV9XTE8_9CRYT</name>
<gene>
    <name evidence="2" type="ORF">RS030_71125</name>
</gene>
<dbReference type="EMBL" id="JAWDEY010000035">
    <property type="protein sequence ID" value="KAK6587988.1"/>
    <property type="molecule type" value="Genomic_DNA"/>
</dbReference>
<evidence type="ECO:0008006" key="4">
    <source>
        <dbReference type="Google" id="ProtNLM"/>
    </source>
</evidence>
<comment type="caution">
    <text evidence="2">The sequence shown here is derived from an EMBL/GenBank/DDBJ whole genome shotgun (WGS) entry which is preliminary data.</text>
</comment>
<proteinExistence type="predicted"/>
<feature type="compositionally biased region" description="Low complexity" evidence="1">
    <location>
        <begin position="1361"/>
        <end position="1372"/>
    </location>
</feature>
<keyword evidence="3" id="KW-1185">Reference proteome</keyword>